<evidence type="ECO:0000313" key="3">
    <source>
        <dbReference type="Proteomes" id="UP000658127"/>
    </source>
</evidence>
<dbReference type="RefSeq" id="WP_189033063.1">
    <property type="nucleotide sequence ID" value="NZ_BMNE01000006.1"/>
</dbReference>
<gene>
    <name evidence="2" type="ORF">GCM10011610_51980</name>
</gene>
<protein>
    <submittedName>
        <fullName evidence="2">DNA damage-inducible protein DinB</fullName>
    </submittedName>
</protein>
<dbReference type="Pfam" id="PF12867">
    <property type="entry name" value="DinB_2"/>
    <property type="match status" value="1"/>
</dbReference>
<evidence type="ECO:0000259" key="1">
    <source>
        <dbReference type="Pfam" id="PF12867"/>
    </source>
</evidence>
<dbReference type="Proteomes" id="UP000658127">
    <property type="component" value="Unassembled WGS sequence"/>
</dbReference>
<accession>A0ABQ2KSL7</accession>
<comment type="caution">
    <text evidence="2">The sequence shown here is derived from an EMBL/GenBank/DDBJ whole genome shotgun (WGS) entry which is preliminary data.</text>
</comment>
<name>A0ABQ2KSL7_9NOCA</name>
<keyword evidence="3" id="KW-1185">Reference proteome</keyword>
<reference evidence="3" key="1">
    <citation type="journal article" date="2019" name="Int. J. Syst. Evol. Microbiol.">
        <title>The Global Catalogue of Microorganisms (GCM) 10K type strain sequencing project: providing services to taxonomists for standard genome sequencing and annotation.</title>
        <authorList>
            <consortium name="The Broad Institute Genomics Platform"/>
            <consortium name="The Broad Institute Genome Sequencing Center for Infectious Disease"/>
            <person name="Wu L."/>
            <person name="Ma J."/>
        </authorList>
    </citation>
    <scope>NUCLEOTIDE SEQUENCE [LARGE SCALE GENOMIC DNA]</scope>
    <source>
        <strain evidence="3">CGMCC 4.7329</strain>
    </source>
</reference>
<dbReference type="InterPro" id="IPR024775">
    <property type="entry name" value="DinB-like"/>
</dbReference>
<evidence type="ECO:0000313" key="2">
    <source>
        <dbReference type="EMBL" id="GGN91600.1"/>
    </source>
</evidence>
<dbReference type="EMBL" id="BMNE01000006">
    <property type="protein sequence ID" value="GGN91600.1"/>
    <property type="molecule type" value="Genomic_DNA"/>
</dbReference>
<organism evidence="2 3">
    <name type="scientific">Nocardia rhizosphaerihabitans</name>
    <dbReference type="NCBI Taxonomy" id="1691570"/>
    <lineage>
        <taxon>Bacteria</taxon>
        <taxon>Bacillati</taxon>
        <taxon>Actinomycetota</taxon>
        <taxon>Actinomycetes</taxon>
        <taxon>Mycobacteriales</taxon>
        <taxon>Nocardiaceae</taxon>
        <taxon>Nocardia</taxon>
    </lineage>
</organism>
<feature type="domain" description="DinB-like" evidence="1">
    <location>
        <begin position="15"/>
        <end position="166"/>
    </location>
</feature>
<proteinExistence type="predicted"/>
<sequence length="180" mass="20471">MRRVATSRSELMRWQFDLVWSLFEFHLELLSAEDFLWEPGALCWTMRPDGTGGWIADWADTEPDPIPVPTIGWLSWHIGWWWSVAIDHVRHQPPRERTAVGWPGPGSPTVEWLRHLRADWVEIVDTLDDAALDSGSAYPWPADAGLTIAHLVSWVDAELMKNVAEIGQLRLLRAAGTRAT</sequence>